<proteinExistence type="predicted"/>
<reference evidence="1 2" key="1">
    <citation type="submission" date="2015-07" db="EMBL/GenBank/DDBJ databases">
        <authorList>
            <person name="Ju K.-S."/>
            <person name="Doroghazi J.R."/>
            <person name="Metcalf W.W."/>
        </authorList>
    </citation>
    <scope>NUCLEOTIDE SEQUENCE [LARGE SCALE GENOMIC DNA]</scope>
    <source>
        <strain evidence="1 2">NRRL B-3589</strain>
    </source>
</reference>
<evidence type="ECO:0000313" key="2">
    <source>
        <dbReference type="Proteomes" id="UP000037020"/>
    </source>
</evidence>
<organism evidence="1 2">
    <name type="scientific">Streptomyces varsoviensis</name>
    <dbReference type="NCBI Taxonomy" id="67373"/>
    <lineage>
        <taxon>Bacteria</taxon>
        <taxon>Bacillati</taxon>
        <taxon>Actinomycetota</taxon>
        <taxon>Actinomycetes</taxon>
        <taxon>Kitasatosporales</taxon>
        <taxon>Streptomycetaceae</taxon>
        <taxon>Streptomyces</taxon>
    </lineage>
</organism>
<dbReference type="EMBL" id="LGUT01001107">
    <property type="protein sequence ID" value="KOG89626.1"/>
    <property type="molecule type" value="Genomic_DNA"/>
</dbReference>
<evidence type="ECO:0000313" key="1">
    <source>
        <dbReference type="EMBL" id="KOG89626.1"/>
    </source>
</evidence>
<name>A0ABR5J853_9ACTN</name>
<sequence length="93" mass="9976">QPYEYGPPAVPGRSAGVRLRTGYGQLRAAYATKAAHAVGESANWGPCLFLESRTWTVLGQVATSTQSPSLPLLWLDFCQEAATSMQSPLPLLL</sequence>
<accession>A0ABR5J853</accession>
<dbReference type="Proteomes" id="UP000037020">
    <property type="component" value="Unassembled WGS sequence"/>
</dbReference>
<protein>
    <submittedName>
        <fullName evidence="1">Uncharacterized protein</fullName>
    </submittedName>
</protein>
<feature type="non-terminal residue" evidence="1">
    <location>
        <position position="1"/>
    </location>
</feature>
<comment type="caution">
    <text evidence="1">The sequence shown here is derived from an EMBL/GenBank/DDBJ whole genome shotgun (WGS) entry which is preliminary data.</text>
</comment>
<gene>
    <name evidence="1" type="ORF">ADK38_13215</name>
</gene>
<keyword evidence="2" id="KW-1185">Reference proteome</keyword>